<dbReference type="RefSeq" id="WP_058854204.1">
    <property type="nucleotide sequence ID" value="NZ_BMMH01000003.1"/>
</dbReference>
<dbReference type="InterPro" id="IPR001647">
    <property type="entry name" value="HTH_TetR"/>
</dbReference>
<protein>
    <submittedName>
        <fullName evidence="4">TetR family transcriptional regulator</fullName>
    </submittedName>
</protein>
<dbReference type="EMBL" id="BMMH01000003">
    <property type="protein sequence ID" value="GGL07155.1"/>
    <property type="molecule type" value="Genomic_DNA"/>
</dbReference>
<dbReference type="PROSITE" id="PS50977">
    <property type="entry name" value="HTH_TETR_2"/>
    <property type="match status" value="1"/>
</dbReference>
<dbReference type="Gene3D" id="1.10.10.60">
    <property type="entry name" value="Homeodomain-like"/>
    <property type="match status" value="1"/>
</dbReference>
<sequence>MSETRPTRAEQRRRTQERILRAATRLFAETGYERTTIRAVAAAAETDPSLVMRYFGSKEELFARVAVPEPDAPISGTPEQAAEQLLAALAAKIEGEPDTATLAAIRTMLTHSDTAESVREAMTARQRQAAGHLGPDDAELRAGLIGALTIGVVISRHLLHLDSVGDADPDRIVELLRPAFHEIAHGDTDRNPAS</sequence>
<feature type="DNA-binding region" description="H-T-H motif" evidence="2">
    <location>
        <begin position="36"/>
        <end position="55"/>
    </location>
</feature>
<name>A0A917RGU2_9NOCA</name>
<dbReference type="Pfam" id="PF17920">
    <property type="entry name" value="TetR_C_16"/>
    <property type="match status" value="1"/>
</dbReference>
<dbReference type="InterPro" id="IPR041678">
    <property type="entry name" value="TetR_C_16"/>
</dbReference>
<reference evidence="4" key="1">
    <citation type="journal article" date="2014" name="Int. J. Syst. Evol. Microbiol.">
        <title>Complete genome sequence of Corynebacterium casei LMG S-19264T (=DSM 44701T), isolated from a smear-ripened cheese.</title>
        <authorList>
            <consortium name="US DOE Joint Genome Institute (JGI-PGF)"/>
            <person name="Walter F."/>
            <person name="Albersmeier A."/>
            <person name="Kalinowski J."/>
            <person name="Ruckert C."/>
        </authorList>
    </citation>
    <scope>NUCLEOTIDE SEQUENCE</scope>
    <source>
        <strain evidence="4">CGMCC 4.3508</strain>
    </source>
</reference>
<dbReference type="InterPro" id="IPR036271">
    <property type="entry name" value="Tet_transcr_reg_TetR-rel_C_sf"/>
</dbReference>
<keyword evidence="1 2" id="KW-0238">DNA-binding</keyword>
<evidence type="ECO:0000313" key="4">
    <source>
        <dbReference type="EMBL" id="GGL07155.1"/>
    </source>
</evidence>
<proteinExistence type="predicted"/>
<gene>
    <name evidence="4" type="ORF">GCM10011588_22050</name>
</gene>
<dbReference type="InterPro" id="IPR050109">
    <property type="entry name" value="HTH-type_TetR-like_transc_reg"/>
</dbReference>
<dbReference type="PRINTS" id="PR00455">
    <property type="entry name" value="HTHTETR"/>
</dbReference>
<dbReference type="Proteomes" id="UP000638263">
    <property type="component" value="Unassembled WGS sequence"/>
</dbReference>
<dbReference type="PANTHER" id="PTHR30055">
    <property type="entry name" value="HTH-TYPE TRANSCRIPTIONAL REGULATOR RUTR"/>
    <property type="match status" value="1"/>
</dbReference>
<keyword evidence="5" id="KW-1185">Reference proteome</keyword>
<comment type="caution">
    <text evidence="4">The sequence shown here is derived from an EMBL/GenBank/DDBJ whole genome shotgun (WGS) entry which is preliminary data.</text>
</comment>
<dbReference type="Pfam" id="PF00440">
    <property type="entry name" value="TetR_N"/>
    <property type="match status" value="1"/>
</dbReference>
<feature type="domain" description="HTH tetR-type" evidence="3">
    <location>
        <begin position="13"/>
        <end position="73"/>
    </location>
</feature>
<dbReference type="SUPFAM" id="SSF46689">
    <property type="entry name" value="Homeodomain-like"/>
    <property type="match status" value="1"/>
</dbReference>
<dbReference type="Gene3D" id="1.10.357.10">
    <property type="entry name" value="Tetracycline Repressor, domain 2"/>
    <property type="match status" value="1"/>
</dbReference>
<organism evidence="4 5">
    <name type="scientific">Nocardia jinanensis</name>
    <dbReference type="NCBI Taxonomy" id="382504"/>
    <lineage>
        <taxon>Bacteria</taxon>
        <taxon>Bacillati</taxon>
        <taxon>Actinomycetota</taxon>
        <taxon>Actinomycetes</taxon>
        <taxon>Mycobacteriales</taxon>
        <taxon>Nocardiaceae</taxon>
        <taxon>Nocardia</taxon>
    </lineage>
</organism>
<dbReference type="GO" id="GO:0003700">
    <property type="term" value="F:DNA-binding transcription factor activity"/>
    <property type="evidence" value="ECO:0007669"/>
    <property type="project" value="TreeGrafter"/>
</dbReference>
<evidence type="ECO:0000256" key="1">
    <source>
        <dbReference type="ARBA" id="ARBA00023125"/>
    </source>
</evidence>
<accession>A0A917RGU2</accession>
<evidence type="ECO:0000313" key="5">
    <source>
        <dbReference type="Proteomes" id="UP000638263"/>
    </source>
</evidence>
<dbReference type="PANTHER" id="PTHR30055:SF235">
    <property type="entry name" value="TRANSCRIPTIONAL REGULATORY PROTEIN"/>
    <property type="match status" value="1"/>
</dbReference>
<reference evidence="4" key="2">
    <citation type="submission" date="2020-09" db="EMBL/GenBank/DDBJ databases">
        <authorList>
            <person name="Sun Q."/>
            <person name="Zhou Y."/>
        </authorList>
    </citation>
    <scope>NUCLEOTIDE SEQUENCE</scope>
    <source>
        <strain evidence="4">CGMCC 4.3508</strain>
    </source>
</reference>
<dbReference type="InterPro" id="IPR009057">
    <property type="entry name" value="Homeodomain-like_sf"/>
</dbReference>
<evidence type="ECO:0000256" key="2">
    <source>
        <dbReference type="PROSITE-ProRule" id="PRU00335"/>
    </source>
</evidence>
<evidence type="ECO:0000259" key="3">
    <source>
        <dbReference type="PROSITE" id="PS50977"/>
    </source>
</evidence>
<dbReference type="GO" id="GO:0000976">
    <property type="term" value="F:transcription cis-regulatory region binding"/>
    <property type="evidence" value="ECO:0007669"/>
    <property type="project" value="TreeGrafter"/>
</dbReference>
<dbReference type="SUPFAM" id="SSF48498">
    <property type="entry name" value="Tetracyclin repressor-like, C-terminal domain"/>
    <property type="match status" value="1"/>
</dbReference>
<dbReference type="AlphaFoldDB" id="A0A917RGU2"/>